<dbReference type="EMBL" id="CP012418">
    <property type="protein sequence ID" value="AOE49177.1"/>
    <property type="molecule type" value="Genomic_DNA"/>
</dbReference>
<organism evidence="1 2">
    <name type="scientific">Kangiella sediminilitoris</name>
    <dbReference type="NCBI Taxonomy" id="1144748"/>
    <lineage>
        <taxon>Bacteria</taxon>
        <taxon>Pseudomonadati</taxon>
        <taxon>Pseudomonadota</taxon>
        <taxon>Gammaproteobacteria</taxon>
        <taxon>Kangiellales</taxon>
        <taxon>Kangiellaceae</taxon>
        <taxon>Kangiella</taxon>
    </lineage>
</organism>
<gene>
    <name evidence="1" type="ORF">KS2013_453</name>
</gene>
<dbReference type="AlphaFoldDB" id="A0A1B3B8Q3"/>
<evidence type="ECO:0000313" key="1">
    <source>
        <dbReference type="EMBL" id="AOE49177.1"/>
    </source>
</evidence>
<keyword evidence="2" id="KW-1185">Reference proteome</keyword>
<name>A0A1B3B8Q3_9GAMM</name>
<evidence type="ECO:0000313" key="2">
    <source>
        <dbReference type="Proteomes" id="UP000094147"/>
    </source>
</evidence>
<sequence>MPWEEVILGKKLHPHTITDTMRAILVIHPTGAQFAE</sequence>
<reference evidence="2" key="1">
    <citation type="submission" date="2015-08" db="EMBL/GenBank/DDBJ databases">
        <authorList>
            <person name="Kim K.M."/>
        </authorList>
    </citation>
    <scope>NUCLEOTIDE SEQUENCE [LARGE SCALE GENOMIC DNA]</scope>
    <source>
        <strain evidence="2">KCTC 23892</strain>
    </source>
</reference>
<dbReference type="Proteomes" id="UP000094147">
    <property type="component" value="Chromosome"/>
</dbReference>
<dbReference type="KEGG" id="ksd:KS2013_453"/>
<accession>A0A1B3B8Q3</accession>
<protein>
    <submittedName>
        <fullName evidence="1">Uncharacterized protein</fullName>
    </submittedName>
</protein>
<proteinExistence type="predicted"/>